<feature type="region of interest" description="Disordered" evidence="1">
    <location>
        <begin position="72"/>
        <end position="103"/>
    </location>
</feature>
<feature type="non-terminal residue" evidence="2">
    <location>
        <position position="1"/>
    </location>
</feature>
<name>A0AAD3E072_9CHLO</name>
<dbReference type="Proteomes" id="UP001054857">
    <property type="component" value="Unassembled WGS sequence"/>
</dbReference>
<feature type="compositionally biased region" description="Gly residues" evidence="1">
    <location>
        <begin position="75"/>
        <end position="90"/>
    </location>
</feature>
<comment type="caution">
    <text evidence="2">The sequence shown here is derived from an EMBL/GenBank/DDBJ whole genome shotgun (WGS) entry which is preliminary data.</text>
</comment>
<accession>A0AAD3E072</accession>
<reference evidence="2 3" key="1">
    <citation type="journal article" date="2021" name="Sci. Rep.">
        <title>Genome sequencing of the multicellular alga Astrephomene provides insights into convergent evolution of germ-soma differentiation.</title>
        <authorList>
            <person name="Yamashita S."/>
            <person name="Yamamoto K."/>
            <person name="Matsuzaki R."/>
            <person name="Suzuki S."/>
            <person name="Yamaguchi H."/>
            <person name="Hirooka S."/>
            <person name="Minakuchi Y."/>
            <person name="Miyagishima S."/>
            <person name="Kawachi M."/>
            <person name="Toyoda A."/>
            <person name="Nozaki H."/>
        </authorList>
    </citation>
    <scope>NUCLEOTIDE SEQUENCE [LARGE SCALE GENOMIC DNA]</scope>
    <source>
        <strain evidence="2 3">NIES-4017</strain>
    </source>
</reference>
<dbReference type="AlphaFoldDB" id="A0AAD3E072"/>
<proteinExistence type="predicted"/>
<keyword evidence="3" id="KW-1185">Reference proteome</keyword>
<feature type="non-terminal residue" evidence="2">
    <location>
        <position position="179"/>
    </location>
</feature>
<gene>
    <name evidence="2" type="ORF">Agub_g12226</name>
</gene>
<dbReference type="EMBL" id="BMAR01000035">
    <property type="protein sequence ID" value="GFR50082.1"/>
    <property type="molecule type" value="Genomic_DNA"/>
</dbReference>
<sequence length="179" mass="17929">HRRRCQQRAAAASAARDAAFWEAAAVLEGAARGGELPRGVELEEVLASLSLAPDLAVALGLDWALPASASASSGAAGGRGGGGGVGGGGAVPPLSSPGALAGASEQELRAELARRVGERTQERVMSGDPWVADPCGMGLPGYRTRYYTSRFPELAGGGGGGGGGDVDRVAARVVRAYMD</sequence>
<organism evidence="2 3">
    <name type="scientific">Astrephomene gubernaculifera</name>
    <dbReference type="NCBI Taxonomy" id="47775"/>
    <lineage>
        <taxon>Eukaryota</taxon>
        <taxon>Viridiplantae</taxon>
        <taxon>Chlorophyta</taxon>
        <taxon>core chlorophytes</taxon>
        <taxon>Chlorophyceae</taxon>
        <taxon>CS clade</taxon>
        <taxon>Chlamydomonadales</taxon>
        <taxon>Astrephomenaceae</taxon>
        <taxon>Astrephomene</taxon>
    </lineage>
</organism>
<evidence type="ECO:0000313" key="2">
    <source>
        <dbReference type="EMBL" id="GFR50082.1"/>
    </source>
</evidence>
<protein>
    <submittedName>
        <fullName evidence="2">Uncharacterized protein</fullName>
    </submittedName>
</protein>
<evidence type="ECO:0000313" key="3">
    <source>
        <dbReference type="Proteomes" id="UP001054857"/>
    </source>
</evidence>
<evidence type="ECO:0000256" key="1">
    <source>
        <dbReference type="SAM" id="MobiDB-lite"/>
    </source>
</evidence>